<name>A0A0A8Z6Y8_ARUDO</name>
<protein>
    <submittedName>
        <fullName evidence="1">Uncharacterized protein</fullName>
    </submittedName>
</protein>
<dbReference type="AlphaFoldDB" id="A0A0A8Z6Y8"/>
<evidence type="ECO:0000313" key="1">
    <source>
        <dbReference type="EMBL" id="JAD35149.1"/>
    </source>
</evidence>
<sequence length="28" mass="3079">MLLVSYTAVAMLTLLLPPGTKRVSFWVA</sequence>
<reference evidence="1" key="1">
    <citation type="submission" date="2014-09" db="EMBL/GenBank/DDBJ databases">
        <authorList>
            <person name="Magalhaes I.L.F."/>
            <person name="Oliveira U."/>
            <person name="Santos F.R."/>
            <person name="Vidigal T.H.D.A."/>
            <person name="Brescovit A.D."/>
            <person name="Santos A.J."/>
        </authorList>
    </citation>
    <scope>NUCLEOTIDE SEQUENCE</scope>
    <source>
        <tissue evidence="1">Shoot tissue taken approximately 20 cm above the soil surface</tissue>
    </source>
</reference>
<reference evidence="1" key="2">
    <citation type="journal article" date="2015" name="Data Brief">
        <title>Shoot transcriptome of the giant reed, Arundo donax.</title>
        <authorList>
            <person name="Barrero R.A."/>
            <person name="Guerrero F.D."/>
            <person name="Moolhuijzen P."/>
            <person name="Goolsby J.A."/>
            <person name="Tidwell J."/>
            <person name="Bellgard S.E."/>
            <person name="Bellgard M.I."/>
        </authorList>
    </citation>
    <scope>NUCLEOTIDE SEQUENCE</scope>
    <source>
        <tissue evidence="1">Shoot tissue taken approximately 20 cm above the soil surface</tissue>
    </source>
</reference>
<accession>A0A0A8Z6Y8</accession>
<dbReference type="EMBL" id="GBRH01262746">
    <property type="protein sequence ID" value="JAD35149.1"/>
    <property type="molecule type" value="Transcribed_RNA"/>
</dbReference>
<organism evidence="1">
    <name type="scientific">Arundo donax</name>
    <name type="common">Giant reed</name>
    <name type="synonym">Donax arundinaceus</name>
    <dbReference type="NCBI Taxonomy" id="35708"/>
    <lineage>
        <taxon>Eukaryota</taxon>
        <taxon>Viridiplantae</taxon>
        <taxon>Streptophyta</taxon>
        <taxon>Embryophyta</taxon>
        <taxon>Tracheophyta</taxon>
        <taxon>Spermatophyta</taxon>
        <taxon>Magnoliopsida</taxon>
        <taxon>Liliopsida</taxon>
        <taxon>Poales</taxon>
        <taxon>Poaceae</taxon>
        <taxon>PACMAD clade</taxon>
        <taxon>Arundinoideae</taxon>
        <taxon>Arundineae</taxon>
        <taxon>Arundo</taxon>
    </lineage>
</organism>
<proteinExistence type="predicted"/>